<dbReference type="OrthoDB" id="7643467at2"/>
<reference evidence="6" key="1">
    <citation type="journal article" date="2018" name="Front. Microbiol.">
        <title>Genome-Based Analysis Reveals the Taxonomy and Diversity of the Family Idiomarinaceae.</title>
        <authorList>
            <person name="Liu Y."/>
            <person name="Lai Q."/>
            <person name="Shao Z."/>
        </authorList>
    </citation>
    <scope>NUCLEOTIDE SEQUENCE [LARGE SCALE GENOMIC DNA]</scope>
    <source>
        <strain evidence="6">R22</strain>
    </source>
</reference>
<evidence type="ECO:0000256" key="2">
    <source>
        <dbReference type="ARBA" id="ARBA00023125"/>
    </source>
</evidence>
<dbReference type="InterPro" id="IPR036390">
    <property type="entry name" value="WH_DNA-bd_sf"/>
</dbReference>
<evidence type="ECO:0000256" key="1">
    <source>
        <dbReference type="ARBA" id="ARBA00023015"/>
    </source>
</evidence>
<keyword evidence="3" id="KW-0804">Transcription</keyword>
<organism evidence="5 6">
    <name type="scientific">Idiomarina ramblicola</name>
    <dbReference type="NCBI Taxonomy" id="263724"/>
    <lineage>
        <taxon>Bacteria</taxon>
        <taxon>Pseudomonadati</taxon>
        <taxon>Pseudomonadota</taxon>
        <taxon>Gammaproteobacteria</taxon>
        <taxon>Alteromonadales</taxon>
        <taxon>Idiomarinaceae</taxon>
        <taxon>Idiomarina</taxon>
    </lineage>
</organism>
<evidence type="ECO:0000313" key="5">
    <source>
        <dbReference type="EMBL" id="RUO69501.1"/>
    </source>
</evidence>
<dbReference type="FunFam" id="1.10.10.10:FF:000028">
    <property type="entry name" value="Fumarate/nitrate reduction transcriptional regulator Fnr"/>
    <property type="match status" value="1"/>
</dbReference>
<dbReference type="PANTHER" id="PTHR24567:SF75">
    <property type="entry name" value="FUMARATE AND NITRATE REDUCTION REGULATORY PROTEIN"/>
    <property type="match status" value="1"/>
</dbReference>
<dbReference type="InterPro" id="IPR018490">
    <property type="entry name" value="cNMP-bd_dom_sf"/>
</dbReference>
<comment type="caution">
    <text evidence="5">The sequence shown here is derived from an EMBL/GenBank/DDBJ whole genome shotgun (WGS) entry which is preliminary data.</text>
</comment>
<dbReference type="EMBL" id="PIQC01000004">
    <property type="protein sequence ID" value="RUO69501.1"/>
    <property type="molecule type" value="Genomic_DNA"/>
</dbReference>
<dbReference type="GO" id="GO:0003700">
    <property type="term" value="F:DNA-binding transcription factor activity"/>
    <property type="evidence" value="ECO:0007669"/>
    <property type="project" value="TreeGrafter"/>
</dbReference>
<dbReference type="SUPFAM" id="SSF51206">
    <property type="entry name" value="cAMP-binding domain-like"/>
    <property type="match status" value="1"/>
</dbReference>
<dbReference type="Pfam" id="PF00027">
    <property type="entry name" value="cNMP_binding"/>
    <property type="match status" value="1"/>
</dbReference>
<dbReference type="GO" id="GO:0003677">
    <property type="term" value="F:DNA binding"/>
    <property type="evidence" value="ECO:0007669"/>
    <property type="project" value="UniProtKB-KW"/>
</dbReference>
<dbReference type="SUPFAM" id="SSF46785">
    <property type="entry name" value="Winged helix' DNA-binding domain"/>
    <property type="match status" value="1"/>
</dbReference>
<dbReference type="SMART" id="SM00100">
    <property type="entry name" value="cNMP"/>
    <property type="match status" value="1"/>
</dbReference>
<dbReference type="InterPro" id="IPR014710">
    <property type="entry name" value="RmlC-like_jellyroll"/>
</dbReference>
<evidence type="ECO:0000256" key="3">
    <source>
        <dbReference type="ARBA" id="ARBA00023163"/>
    </source>
</evidence>
<evidence type="ECO:0000259" key="4">
    <source>
        <dbReference type="PROSITE" id="PS51063"/>
    </source>
</evidence>
<protein>
    <recommendedName>
        <fullName evidence="4">HTH crp-type domain-containing protein</fullName>
    </recommendedName>
</protein>
<dbReference type="Gene3D" id="1.10.10.10">
    <property type="entry name" value="Winged helix-like DNA-binding domain superfamily/Winged helix DNA-binding domain"/>
    <property type="match status" value="1"/>
</dbReference>
<dbReference type="GO" id="GO:0005829">
    <property type="term" value="C:cytosol"/>
    <property type="evidence" value="ECO:0007669"/>
    <property type="project" value="TreeGrafter"/>
</dbReference>
<dbReference type="InterPro" id="IPR000595">
    <property type="entry name" value="cNMP-bd_dom"/>
</dbReference>
<dbReference type="CDD" id="cd00092">
    <property type="entry name" value="HTH_CRP"/>
    <property type="match status" value="1"/>
</dbReference>
<dbReference type="InterPro" id="IPR050397">
    <property type="entry name" value="Env_Response_Regulators"/>
</dbReference>
<dbReference type="InterPro" id="IPR012318">
    <property type="entry name" value="HTH_CRP"/>
</dbReference>
<keyword evidence="1" id="KW-0805">Transcription regulation</keyword>
<dbReference type="Gene3D" id="2.60.120.10">
    <property type="entry name" value="Jelly Rolls"/>
    <property type="match status" value="1"/>
</dbReference>
<dbReference type="Proteomes" id="UP000288058">
    <property type="component" value="Unassembled WGS sequence"/>
</dbReference>
<dbReference type="PANTHER" id="PTHR24567">
    <property type="entry name" value="CRP FAMILY TRANSCRIPTIONAL REGULATORY PROTEIN"/>
    <property type="match status" value="1"/>
</dbReference>
<dbReference type="SMART" id="SM00419">
    <property type="entry name" value="HTH_CRP"/>
    <property type="match status" value="1"/>
</dbReference>
<keyword evidence="6" id="KW-1185">Reference proteome</keyword>
<accession>A0A432Z007</accession>
<dbReference type="Pfam" id="PF13545">
    <property type="entry name" value="HTH_Crp_2"/>
    <property type="match status" value="1"/>
</dbReference>
<dbReference type="InterPro" id="IPR036388">
    <property type="entry name" value="WH-like_DNA-bd_sf"/>
</dbReference>
<feature type="domain" description="HTH crp-type" evidence="4">
    <location>
        <begin position="138"/>
        <end position="211"/>
    </location>
</feature>
<dbReference type="AlphaFoldDB" id="A0A432Z007"/>
<dbReference type="PROSITE" id="PS51063">
    <property type="entry name" value="HTH_CRP_2"/>
    <property type="match status" value="1"/>
</dbReference>
<evidence type="ECO:0000313" key="6">
    <source>
        <dbReference type="Proteomes" id="UP000288058"/>
    </source>
</evidence>
<gene>
    <name evidence="5" type="ORF">CWI78_06160</name>
</gene>
<dbReference type="CDD" id="cd00038">
    <property type="entry name" value="CAP_ED"/>
    <property type="match status" value="1"/>
</dbReference>
<name>A0A432Z007_9GAMM</name>
<proteinExistence type="predicted"/>
<dbReference type="PRINTS" id="PR00034">
    <property type="entry name" value="HTHCRP"/>
</dbReference>
<keyword evidence="2" id="KW-0238">DNA-binding</keyword>
<sequence length="224" mass="24700">MQSVCVPAGLTPDKVEAIDLSSRKAQVFNSKATVFEAGQKLSSVYAIKSGSVKCFTLNESGQQQVTAFHLVGDIIGLEAIATGAASTYCETLETSMLCEIKLGSLFDQNIDGVHQNLIRLLSQRLSHNSRQYINIVSTSAEQKVASFLLLLSEHMQQHGRSPAEFKLPMKRTDIANYMGLAIETVSRIFTLFKKQGIITSDQSMLTILDRKKLHNRSVPFTTTE</sequence>